<dbReference type="InterPro" id="IPR011528">
    <property type="entry name" value="NERD"/>
</dbReference>
<evidence type="ECO:0000313" key="2">
    <source>
        <dbReference type="EMBL" id="KWW14037.1"/>
    </source>
</evidence>
<dbReference type="AlphaFoldDB" id="A0A109MU87"/>
<dbReference type="RefSeq" id="WP_061143664.1">
    <property type="nucleotide sequence ID" value="NZ_LNNH01000040.1"/>
</dbReference>
<proteinExistence type="predicted"/>
<evidence type="ECO:0000313" key="3">
    <source>
        <dbReference type="Proteomes" id="UP000064189"/>
    </source>
</evidence>
<dbReference type="EMBL" id="LNNH01000040">
    <property type="protein sequence ID" value="KWW14037.1"/>
    <property type="molecule type" value="Genomic_DNA"/>
</dbReference>
<comment type="caution">
    <text evidence="2">The sequence shown here is derived from an EMBL/GenBank/DDBJ whole genome shotgun (WGS) entry which is preliminary data.</text>
</comment>
<dbReference type="PROSITE" id="PS50965">
    <property type="entry name" value="NERD"/>
    <property type="match status" value="1"/>
</dbReference>
<sequence>MIIKDCKMPLKINMLESLMRRLPPGHERQPAINEDIKKIRAGYKGEYRVFNLLKALPQKGYLLFHDLRLSGSPFPFQMDILILTPFFLLIVEVKNIAGEMFFDNTFNQLIRINPDGTTEAFDDPILQVSMQRKHLLDWLKTRKINNLPVETLVVSANSSTIIRAANKEISGKVIRKDRILQQIAELNNKHTEEILSRRAIKRLSNVWLDGHTAFIPKPLETYGIPSSALQTGVFCQKCQAYSMERHGKWICRTCLDTSHDAHISALLDYVYLVKPSITNSELRNFLQLHSPSSAKNLLTSLKLKHSGHTKGRVYLLHSLIES</sequence>
<reference evidence="2 3" key="1">
    <citation type="submission" date="2015-11" db="EMBL/GenBank/DDBJ databases">
        <title>Genome Sequence of Bacillus simplex strain VanAntwerpen2.</title>
        <authorList>
            <person name="Couger M.B."/>
        </authorList>
    </citation>
    <scope>NUCLEOTIDE SEQUENCE [LARGE SCALE GENOMIC DNA]</scope>
    <source>
        <strain evidence="2 3">VanAntwerpen02</strain>
    </source>
</reference>
<gene>
    <name evidence="2" type="ORF">AS888_00440</name>
</gene>
<accession>A0A109MU87</accession>
<keyword evidence="3" id="KW-1185">Reference proteome</keyword>
<feature type="domain" description="NERD" evidence="1">
    <location>
        <begin position="41"/>
        <end position="158"/>
    </location>
</feature>
<dbReference type="Proteomes" id="UP000064189">
    <property type="component" value="Unassembled WGS sequence"/>
</dbReference>
<evidence type="ECO:0000259" key="1">
    <source>
        <dbReference type="PROSITE" id="PS50965"/>
    </source>
</evidence>
<dbReference type="Pfam" id="PF08378">
    <property type="entry name" value="NERD"/>
    <property type="match status" value="1"/>
</dbReference>
<organism evidence="2 3">
    <name type="scientific">Peribacillus simplex</name>
    <dbReference type="NCBI Taxonomy" id="1478"/>
    <lineage>
        <taxon>Bacteria</taxon>
        <taxon>Bacillati</taxon>
        <taxon>Bacillota</taxon>
        <taxon>Bacilli</taxon>
        <taxon>Bacillales</taxon>
        <taxon>Bacillaceae</taxon>
        <taxon>Peribacillus</taxon>
    </lineage>
</organism>
<protein>
    <recommendedName>
        <fullName evidence="1">NERD domain-containing protein</fullName>
    </recommendedName>
</protein>
<name>A0A109MU87_9BACI</name>